<keyword evidence="7" id="KW-1185">Reference proteome</keyword>
<dbReference type="InterPro" id="IPR028978">
    <property type="entry name" value="Chorismate_lyase_/UTRA_dom_sf"/>
</dbReference>
<organism evidence="6 7">
    <name type="scientific">Steroidobacter flavus</name>
    <dbReference type="NCBI Taxonomy" id="1842136"/>
    <lineage>
        <taxon>Bacteria</taxon>
        <taxon>Pseudomonadati</taxon>
        <taxon>Pseudomonadota</taxon>
        <taxon>Gammaproteobacteria</taxon>
        <taxon>Steroidobacterales</taxon>
        <taxon>Steroidobacteraceae</taxon>
        <taxon>Steroidobacter</taxon>
    </lineage>
</organism>
<dbReference type="InterPro" id="IPR036388">
    <property type="entry name" value="WH-like_DNA-bd_sf"/>
</dbReference>
<sequence length="248" mass="27872">MSDSSPQPLSLHQRILNDIQQLILTGTWQPGHKIPVEHELMKQYNCSRMTVSKVLTQLAHARMIERRRKSGSFVSRPHSQSAVLTIPDIKTEVAALGVPYSFEVLHKARRKATAEEREMLGFERAVPVLEIECRHLAGERPFCFEQRLINLDAVPEAAKETFEETAPGAWLLQRVPWTLAEHRIRATGAEARSAKLLGIDRGAAVLTIERTTRSAQSTAITFVRLIYPGDQHELVATFSPERVGRPAQ</sequence>
<dbReference type="InterPro" id="IPR036390">
    <property type="entry name" value="WH_DNA-bd_sf"/>
</dbReference>
<dbReference type="NCBIfam" id="TIGR02018">
    <property type="entry name" value="his_ut_repres"/>
    <property type="match status" value="1"/>
</dbReference>
<dbReference type="Gene3D" id="3.40.1410.10">
    <property type="entry name" value="Chorismate lyase-like"/>
    <property type="match status" value="1"/>
</dbReference>
<proteinExistence type="predicted"/>
<dbReference type="EMBL" id="JBHSDU010000015">
    <property type="protein sequence ID" value="MFC4313889.1"/>
    <property type="molecule type" value="Genomic_DNA"/>
</dbReference>
<keyword evidence="3" id="KW-0804">Transcription</keyword>
<dbReference type="PROSITE" id="PS50949">
    <property type="entry name" value="HTH_GNTR"/>
    <property type="match status" value="1"/>
</dbReference>
<reference evidence="7" key="1">
    <citation type="journal article" date="2019" name="Int. J. Syst. Evol. Microbiol.">
        <title>The Global Catalogue of Microorganisms (GCM) 10K type strain sequencing project: providing services to taxonomists for standard genome sequencing and annotation.</title>
        <authorList>
            <consortium name="The Broad Institute Genomics Platform"/>
            <consortium name="The Broad Institute Genome Sequencing Center for Infectious Disease"/>
            <person name="Wu L."/>
            <person name="Ma J."/>
        </authorList>
    </citation>
    <scope>NUCLEOTIDE SEQUENCE [LARGE SCALE GENOMIC DNA]</scope>
    <source>
        <strain evidence="7">CGMCC 1.10759</strain>
    </source>
</reference>
<comment type="caution">
    <text evidence="6">The sequence shown here is derived from an EMBL/GenBank/DDBJ whole genome shotgun (WGS) entry which is preliminary data.</text>
</comment>
<dbReference type="Gene3D" id="1.10.10.10">
    <property type="entry name" value="Winged helix-like DNA-binding domain superfamily/Winged helix DNA-binding domain"/>
    <property type="match status" value="1"/>
</dbReference>
<dbReference type="RefSeq" id="WP_380604617.1">
    <property type="nucleotide sequence ID" value="NZ_JBHSDU010000015.1"/>
</dbReference>
<protein>
    <recommendedName>
        <fullName evidence="4">Histidine utilization repressor</fullName>
    </recommendedName>
</protein>
<dbReference type="Pfam" id="PF07702">
    <property type="entry name" value="UTRA"/>
    <property type="match status" value="1"/>
</dbReference>
<dbReference type="InterPro" id="IPR050679">
    <property type="entry name" value="Bact_HTH_transcr_reg"/>
</dbReference>
<evidence type="ECO:0000256" key="2">
    <source>
        <dbReference type="ARBA" id="ARBA00023125"/>
    </source>
</evidence>
<dbReference type="PANTHER" id="PTHR44846:SF16">
    <property type="entry name" value="TRANSCRIPTIONAL REGULATOR PHNF-RELATED"/>
    <property type="match status" value="1"/>
</dbReference>
<dbReference type="SMART" id="SM00866">
    <property type="entry name" value="UTRA"/>
    <property type="match status" value="1"/>
</dbReference>
<feature type="domain" description="HTH gntR-type" evidence="5">
    <location>
        <begin position="9"/>
        <end position="77"/>
    </location>
</feature>
<dbReference type="Proteomes" id="UP001595904">
    <property type="component" value="Unassembled WGS sequence"/>
</dbReference>
<evidence type="ECO:0000256" key="3">
    <source>
        <dbReference type="ARBA" id="ARBA00023163"/>
    </source>
</evidence>
<dbReference type="InterPro" id="IPR000524">
    <property type="entry name" value="Tscrpt_reg_HTH_GntR"/>
</dbReference>
<evidence type="ECO:0000259" key="5">
    <source>
        <dbReference type="PROSITE" id="PS50949"/>
    </source>
</evidence>
<keyword evidence="2" id="KW-0238">DNA-binding</keyword>
<dbReference type="SMART" id="SM00345">
    <property type="entry name" value="HTH_GNTR"/>
    <property type="match status" value="1"/>
</dbReference>
<dbReference type="CDD" id="cd07377">
    <property type="entry name" value="WHTH_GntR"/>
    <property type="match status" value="1"/>
</dbReference>
<dbReference type="InterPro" id="IPR010248">
    <property type="entry name" value="His_ut_repres"/>
</dbReference>
<dbReference type="PANTHER" id="PTHR44846">
    <property type="entry name" value="MANNOSYL-D-GLYCERATE TRANSPORT/METABOLISM SYSTEM REPRESSOR MNGR-RELATED"/>
    <property type="match status" value="1"/>
</dbReference>
<evidence type="ECO:0000256" key="1">
    <source>
        <dbReference type="ARBA" id="ARBA00023015"/>
    </source>
</evidence>
<evidence type="ECO:0000313" key="7">
    <source>
        <dbReference type="Proteomes" id="UP001595904"/>
    </source>
</evidence>
<dbReference type="InterPro" id="IPR011663">
    <property type="entry name" value="UTRA"/>
</dbReference>
<dbReference type="Pfam" id="PF00392">
    <property type="entry name" value="GntR"/>
    <property type="match status" value="1"/>
</dbReference>
<keyword evidence="1" id="KW-0805">Transcription regulation</keyword>
<evidence type="ECO:0000256" key="4">
    <source>
        <dbReference type="NCBIfam" id="TIGR02018"/>
    </source>
</evidence>
<gene>
    <name evidence="6" type="primary">hutC</name>
    <name evidence="6" type="ORF">ACFPN2_32745</name>
</gene>
<dbReference type="SUPFAM" id="SSF64288">
    <property type="entry name" value="Chorismate lyase-like"/>
    <property type="match status" value="1"/>
</dbReference>
<evidence type="ECO:0000313" key="6">
    <source>
        <dbReference type="EMBL" id="MFC4313889.1"/>
    </source>
</evidence>
<accession>A0ABV8T589</accession>
<name>A0ABV8T589_9GAMM</name>
<dbReference type="SUPFAM" id="SSF46785">
    <property type="entry name" value="Winged helix' DNA-binding domain"/>
    <property type="match status" value="1"/>
</dbReference>